<reference evidence="2" key="2">
    <citation type="submission" date="2025-09" db="UniProtKB">
        <authorList>
            <consortium name="Ensembl"/>
        </authorList>
    </citation>
    <scope>IDENTIFICATION</scope>
</reference>
<feature type="domain" description="Dynein heavy chain ATP-binding dynein motor region" evidence="1">
    <location>
        <begin position="1"/>
        <end position="103"/>
    </location>
</feature>
<evidence type="ECO:0000259" key="1">
    <source>
        <dbReference type="Pfam" id="PF12781"/>
    </source>
</evidence>
<dbReference type="Pfam" id="PF12781">
    <property type="entry name" value="AAA_9"/>
    <property type="match status" value="1"/>
</dbReference>
<dbReference type="PANTHER" id="PTHR22878:SF70">
    <property type="entry name" value="DYNEIN HEAVY CHAIN 2, AXONEMAL"/>
    <property type="match status" value="1"/>
</dbReference>
<organism evidence="2 3">
    <name type="scientific">Oryzias melastigma</name>
    <name type="common">Marine medaka</name>
    <dbReference type="NCBI Taxonomy" id="30732"/>
    <lineage>
        <taxon>Eukaryota</taxon>
        <taxon>Metazoa</taxon>
        <taxon>Chordata</taxon>
        <taxon>Craniata</taxon>
        <taxon>Vertebrata</taxon>
        <taxon>Euteleostomi</taxon>
        <taxon>Actinopterygii</taxon>
        <taxon>Neopterygii</taxon>
        <taxon>Teleostei</taxon>
        <taxon>Neoteleostei</taxon>
        <taxon>Acanthomorphata</taxon>
        <taxon>Ovalentaria</taxon>
        <taxon>Atherinomorphae</taxon>
        <taxon>Beloniformes</taxon>
        <taxon>Adrianichthyidae</taxon>
        <taxon>Oryziinae</taxon>
        <taxon>Oryzias</taxon>
    </lineage>
</organism>
<dbReference type="AlphaFoldDB" id="A0A3B3BZA4"/>
<dbReference type="InterPro" id="IPR035706">
    <property type="entry name" value="AAA_9"/>
</dbReference>
<dbReference type="GO" id="GO:0030286">
    <property type="term" value="C:dynein complex"/>
    <property type="evidence" value="ECO:0007669"/>
    <property type="project" value="InterPro"/>
</dbReference>
<dbReference type="FunFam" id="3.40.50.300:FF:004559">
    <property type="entry name" value="Predicted protein"/>
    <property type="match status" value="1"/>
</dbReference>
<evidence type="ECO:0000313" key="3">
    <source>
        <dbReference type="Proteomes" id="UP000261560"/>
    </source>
</evidence>
<evidence type="ECO:0000313" key="2">
    <source>
        <dbReference type="Ensembl" id="ENSOMEP00000010378.1"/>
    </source>
</evidence>
<accession>A0A3B3BZA4</accession>
<dbReference type="GO" id="GO:0045505">
    <property type="term" value="F:dynein intermediate chain binding"/>
    <property type="evidence" value="ECO:0007669"/>
    <property type="project" value="InterPro"/>
</dbReference>
<dbReference type="OMA" id="GQVYMDN"/>
<dbReference type="PaxDb" id="30732-ENSOMEP00000010378"/>
<dbReference type="InterPro" id="IPR027417">
    <property type="entry name" value="P-loop_NTPase"/>
</dbReference>
<dbReference type="PANTHER" id="PTHR22878">
    <property type="entry name" value="DYNEIN HEAVY CHAIN 6, AXONEMAL-LIKE-RELATED"/>
    <property type="match status" value="1"/>
</dbReference>
<dbReference type="Ensembl" id="ENSOMET00000017177.1">
    <property type="protein sequence ID" value="ENSOMEP00000010378.1"/>
    <property type="gene ID" value="ENSOMEG00000011649.1"/>
</dbReference>
<dbReference type="GO" id="GO:0051959">
    <property type="term" value="F:dynein light intermediate chain binding"/>
    <property type="evidence" value="ECO:0007669"/>
    <property type="project" value="InterPro"/>
</dbReference>
<sequence length="103" mass="11710">MRTLENCIQFGTPLLLENVGEELDPSLEPLLLKQTFKQGGVECIKLGDRVIEYSADFRFYITTRLKNPHYLPEVATKVSLLNFMITPEGLEDQLLGIVVAKER</sequence>
<keyword evidence="3" id="KW-1185">Reference proteome</keyword>
<name>A0A3B3BZA4_ORYME</name>
<dbReference type="STRING" id="30732.ENSOMEP00000010378"/>
<dbReference type="Proteomes" id="UP000261560">
    <property type="component" value="Unplaced"/>
</dbReference>
<proteinExistence type="predicted"/>
<dbReference type="GeneTree" id="ENSGT00940000154280"/>
<dbReference type="InterPro" id="IPR026983">
    <property type="entry name" value="DHC"/>
</dbReference>
<protein>
    <recommendedName>
        <fullName evidence="1">Dynein heavy chain ATP-binding dynein motor region domain-containing protein</fullName>
    </recommendedName>
</protein>
<dbReference type="Gene3D" id="3.40.50.300">
    <property type="entry name" value="P-loop containing nucleotide triphosphate hydrolases"/>
    <property type="match status" value="1"/>
</dbReference>
<dbReference type="GO" id="GO:0007018">
    <property type="term" value="P:microtubule-based movement"/>
    <property type="evidence" value="ECO:0007669"/>
    <property type="project" value="InterPro"/>
</dbReference>
<reference evidence="2" key="1">
    <citation type="submission" date="2025-08" db="UniProtKB">
        <authorList>
            <consortium name="Ensembl"/>
        </authorList>
    </citation>
    <scope>IDENTIFICATION</scope>
</reference>